<comment type="caution">
    <text evidence="2">The sequence shown here is derived from an EMBL/GenBank/DDBJ whole genome shotgun (WGS) entry which is preliminary data.</text>
</comment>
<organism evidence="2 3">
    <name type="scientific">Planococcus halotolerans</name>
    <dbReference type="NCBI Taxonomy" id="2233542"/>
    <lineage>
        <taxon>Bacteria</taxon>
        <taxon>Bacillati</taxon>
        <taxon>Bacillota</taxon>
        <taxon>Bacilli</taxon>
        <taxon>Bacillales</taxon>
        <taxon>Caryophanaceae</taxon>
        <taxon>Planococcus</taxon>
    </lineage>
</organism>
<evidence type="ECO:0000256" key="1">
    <source>
        <dbReference type="SAM" id="Phobius"/>
    </source>
</evidence>
<gene>
    <name evidence="2" type="ORF">DP120_08075</name>
</gene>
<feature type="transmembrane region" description="Helical" evidence="1">
    <location>
        <begin position="35"/>
        <end position="56"/>
    </location>
</feature>
<dbReference type="EMBL" id="QLZR01000002">
    <property type="protein sequence ID" value="RAZ79555.1"/>
    <property type="molecule type" value="Genomic_DNA"/>
</dbReference>
<sequence>MEKVKIHPLTQFALIISSITMGLFAYQNFSADNTAYGIVFIVLAILLLTMVVYGFVRNRKVGEQQGQQN</sequence>
<dbReference type="RefSeq" id="WP_112223122.1">
    <property type="nucleotide sequence ID" value="NZ_CP047673.1"/>
</dbReference>
<reference evidence="2 3" key="1">
    <citation type="submission" date="2018-06" db="EMBL/GenBank/DDBJ databases">
        <title>The draft genome sequences of strains SCU63 and S1.</title>
        <authorList>
            <person name="Gan L."/>
        </authorList>
    </citation>
    <scope>NUCLEOTIDE SEQUENCE [LARGE SCALE GENOMIC DNA]</scope>
    <source>
        <strain evidence="2 3">SCU63</strain>
    </source>
</reference>
<proteinExistence type="predicted"/>
<name>A0A365L2Y1_9BACL</name>
<keyword evidence="1" id="KW-0812">Transmembrane</keyword>
<dbReference type="Proteomes" id="UP000251002">
    <property type="component" value="Unassembled WGS sequence"/>
</dbReference>
<keyword evidence="1" id="KW-0472">Membrane</keyword>
<keyword evidence="1" id="KW-1133">Transmembrane helix</keyword>
<accession>A0A365L2Y1</accession>
<protein>
    <submittedName>
        <fullName evidence="2">Uncharacterized protein</fullName>
    </submittedName>
</protein>
<dbReference type="AlphaFoldDB" id="A0A365L2Y1"/>
<evidence type="ECO:0000313" key="3">
    <source>
        <dbReference type="Proteomes" id="UP000251002"/>
    </source>
</evidence>
<evidence type="ECO:0000313" key="2">
    <source>
        <dbReference type="EMBL" id="RAZ79555.1"/>
    </source>
</evidence>
<keyword evidence="3" id="KW-1185">Reference proteome</keyword>
<feature type="transmembrane region" description="Helical" evidence="1">
    <location>
        <begin position="12"/>
        <end position="29"/>
    </location>
</feature>